<organism evidence="2 3">
    <name type="scientific">Caenorhabditis briggsae</name>
    <dbReference type="NCBI Taxonomy" id="6238"/>
    <lineage>
        <taxon>Eukaryota</taxon>
        <taxon>Metazoa</taxon>
        <taxon>Ecdysozoa</taxon>
        <taxon>Nematoda</taxon>
        <taxon>Chromadorea</taxon>
        <taxon>Rhabditida</taxon>
        <taxon>Rhabditina</taxon>
        <taxon>Rhabditomorpha</taxon>
        <taxon>Rhabditoidea</taxon>
        <taxon>Rhabditidae</taxon>
        <taxon>Peloderinae</taxon>
        <taxon>Caenorhabditis</taxon>
    </lineage>
</organism>
<feature type="region of interest" description="Disordered" evidence="1">
    <location>
        <begin position="432"/>
        <end position="468"/>
    </location>
</feature>
<dbReference type="EMBL" id="CP090896">
    <property type="protein sequence ID" value="ULT81347.1"/>
    <property type="molecule type" value="Genomic_DNA"/>
</dbReference>
<accession>A0AAE9CUB5</accession>
<name>A0AAE9CUB5_CAEBR</name>
<evidence type="ECO:0000256" key="1">
    <source>
        <dbReference type="SAM" id="MobiDB-lite"/>
    </source>
</evidence>
<protein>
    <submittedName>
        <fullName evidence="2">Uncharacterized protein</fullName>
    </submittedName>
</protein>
<reference evidence="2 3" key="1">
    <citation type="submission" date="2022-05" db="EMBL/GenBank/DDBJ databases">
        <title>Chromosome-level reference genomes for two strains of Caenorhabditis briggsae: an improved platform for comparative genomics.</title>
        <authorList>
            <person name="Stevens L."/>
            <person name="Andersen E.C."/>
        </authorList>
    </citation>
    <scope>NUCLEOTIDE SEQUENCE [LARGE SCALE GENOMIC DNA]</scope>
    <source>
        <strain evidence="2">QX1410_ONT</strain>
        <tissue evidence="2">Whole-organism</tissue>
    </source>
</reference>
<gene>
    <name evidence="2" type="ORF">L3Y34_011318</name>
</gene>
<feature type="region of interest" description="Disordered" evidence="1">
    <location>
        <begin position="117"/>
        <end position="157"/>
    </location>
</feature>
<proteinExistence type="predicted"/>
<evidence type="ECO:0000313" key="2">
    <source>
        <dbReference type="EMBL" id="ULT81347.1"/>
    </source>
</evidence>
<evidence type="ECO:0000313" key="3">
    <source>
        <dbReference type="Proteomes" id="UP000827892"/>
    </source>
</evidence>
<feature type="compositionally biased region" description="Basic and acidic residues" evidence="1">
    <location>
        <begin position="117"/>
        <end position="132"/>
    </location>
</feature>
<dbReference type="AlphaFoldDB" id="A0AAE9CUB5"/>
<dbReference type="Proteomes" id="UP000827892">
    <property type="component" value="Chromosome X"/>
</dbReference>
<sequence length="554" mass="63301">MANPPGRTQNPHVYSPIELGIKLFASRCCVLFDSYIPLLRGDEKELVKALYTLEGSYEEIVDMEKKLIEKHLGRGIREHGVSKEPVMSSEPIDGYGIWKVAGHIVYLPKGYKIVKDDDGEDEKKNPPPEQHESASILSGTPPETPPGTPTEEAPAQPHVNPYHQLLRDTFENFKDGFRKKAREEQISEEYVNTFNKALDVYLEEFLKFSERLYMEGVSQTPGLRYAPASVFHTAIETFNALTRLSPEERAARLDNTVVPVINDRLVAYNEATAPNFPPNPYNHMYVCYGTTSDLSLPCHEVVDTNLMWQSHQLSELNISLPPNPNTAPSYPNYQMRMHDSLIKMGHELGIDQNLIVLFYEKLIFAIQTLERKAKPMNKMTRDDIDLMGIKHLSLMETHSYVKFGRLANQNSQPTGPSTEFALEQKPIVPSTVQSNFTSRRRRRTHLPSTQSNLVPPTDIQPFTMPDTKDPEWSQRFAADWVRRFVQKQYCEELGLENISLPFAKAICLAGITQNDFNQKVHEWLNRADKKEGDEWDVEIKWTARQPPSSENDKN</sequence>